<dbReference type="InterPro" id="IPR046953">
    <property type="entry name" value="Spore_GerAC-like_C"/>
</dbReference>
<comment type="caution">
    <text evidence="10">The sequence shown here is derived from an EMBL/GenBank/DDBJ whole genome shotgun (WGS) entry which is preliminary data.</text>
</comment>
<dbReference type="PANTHER" id="PTHR35789">
    <property type="entry name" value="SPORE GERMINATION PROTEIN B3"/>
    <property type="match status" value="1"/>
</dbReference>
<dbReference type="PROSITE" id="PS51257">
    <property type="entry name" value="PROKAR_LIPOPROTEIN"/>
    <property type="match status" value="1"/>
</dbReference>
<gene>
    <name evidence="10" type="ORF">GJU41_04935</name>
</gene>
<dbReference type="Pfam" id="PF05504">
    <property type="entry name" value="Spore_GerAC"/>
    <property type="match status" value="1"/>
</dbReference>
<keyword evidence="6" id="KW-0564">Palmitate</keyword>
<dbReference type="GO" id="GO:0009847">
    <property type="term" value="P:spore germination"/>
    <property type="evidence" value="ECO:0007669"/>
    <property type="project" value="InterPro"/>
</dbReference>
<evidence type="ECO:0000256" key="4">
    <source>
        <dbReference type="ARBA" id="ARBA00022729"/>
    </source>
</evidence>
<keyword evidence="11" id="KW-1185">Reference proteome</keyword>
<keyword evidence="5" id="KW-0472">Membrane</keyword>
<dbReference type="EMBL" id="WKKF01000001">
    <property type="protein sequence ID" value="MRX53306.1"/>
    <property type="molecule type" value="Genomic_DNA"/>
</dbReference>
<evidence type="ECO:0000313" key="11">
    <source>
        <dbReference type="Proteomes" id="UP000441585"/>
    </source>
</evidence>
<feature type="domain" description="Spore germination GerAC-like C-terminal" evidence="8">
    <location>
        <begin position="196"/>
        <end position="353"/>
    </location>
</feature>
<proteinExistence type="inferred from homology"/>
<dbReference type="InterPro" id="IPR057336">
    <property type="entry name" value="GerAC_N"/>
</dbReference>
<evidence type="ECO:0000256" key="7">
    <source>
        <dbReference type="ARBA" id="ARBA00023288"/>
    </source>
</evidence>
<keyword evidence="7" id="KW-0449">Lipoprotein</keyword>
<dbReference type="Proteomes" id="UP000441585">
    <property type="component" value="Unassembled WGS sequence"/>
</dbReference>
<dbReference type="RefSeq" id="WP_070876204.1">
    <property type="nucleotide sequence ID" value="NZ_CAJFZX010000008.1"/>
</dbReference>
<protein>
    <submittedName>
        <fullName evidence="10">Ger(X)C family spore germination protein</fullName>
    </submittedName>
</protein>
<dbReference type="GO" id="GO:0016020">
    <property type="term" value="C:membrane"/>
    <property type="evidence" value="ECO:0007669"/>
    <property type="project" value="UniProtKB-SubCell"/>
</dbReference>
<accession>A0A6I2M8R2</accession>
<evidence type="ECO:0000256" key="5">
    <source>
        <dbReference type="ARBA" id="ARBA00023136"/>
    </source>
</evidence>
<sequence length="356" mass="39975">MKRKLLVLLIPLFLTGCLEKEILDDVNIITVVGFDMVGSDQMKGTVVIPVYTQDAPVESEIIESTSSTEISKDILTHLQRKSSDPLVLGKVSVVIYSEEVAEKGLTNLVDTLQRDASVGSRVYLTVAREDASSIMKAKFGNRGAAAYISNLIRHNVESRDVPKTNLHIFLYDLYSKDSDPFLPILKKGEGGSVEIDGLALFKGDKMVSEISNEKLIFFKLIADKYTEGIYALKLPKKEQVAIKAISSHRKIEVNKKDPSKLTIKVKLSGVVQQYTGDMITPKIKHEMEKAFEKEIIKESKQMIEQFKELEIDPLGLQDLVQSHIRGLHTKEWKEIYPRLSVEIKPEVMITETGVIE</sequence>
<name>A0A6I2M8R2_9BACI</name>
<evidence type="ECO:0000259" key="8">
    <source>
        <dbReference type="Pfam" id="PF05504"/>
    </source>
</evidence>
<evidence type="ECO:0000259" key="9">
    <source>
        <dbReference type="Pfam" id="PF25198"/>
    </source>
</evidence>
<evidence type="ECO:0000256" key="1">
    <source>
        <dbReference type="ARBA" id="ARBA00004635"/>
    </source>
</evidence>
<evidence type="ECO:0000256" key="6">
    <source>
        <dbReference type="ARBA" id="ARBA00023139"/>
    </source>
</evidence>
<dbReference type="AlphaFoldDB" id="A0A6I2M8R2"/>
<evidence type="ECO:0000256" key="2">
    <source>
        <dbReference type="ARBA" id="ARBA00007886"/>
    </source>
</evidence>
<dbReference type="NCBIfam" id="TIGR02887">
    <property type="entry name" value="spore_ger_x_C"/>
    <property type="match status" value="1"/>
</dbReference>
<keyword evidence="4" id="KW-0732">Signal</keyword>
<comment type="subcellular location">
    <subcellularLocation>
        <location evidence="1">Membrane</location>
        <topology evidence="1">Lipid-anchor</topology>
    </subcellularLocation>
</comment>
<evidence type="ECO:0000313" key="10">
    <source>
        <dbReference type="EMBL" id="MRX53306.1"/>
    </source>
</evidence>
<feature type="domain" description="Spore germination protein N-terminal" evidence="9">
    <location>
        <begin position="21"/>
        <end position="186"/>
    </location>
</feature>
<comment type="similarity">
    <text evidence="2">Belongs to the GerABKC lipoprotein family.</text>
</comment>
<dbReference type="Gene3D" id="3.30.300.210">
    <property type="entry name" value="Nutrient germinant receptor protein C, domain 3"/>
    <property type="match status" value="1"/>
</dbReference>
<reference evidence="10 11" key="1">
    <citation type="submission" date="2019-11" db="EMBL/GenBank/DDBJ databases">
        <title>Bacillus idriensis genome.</title>
        <authorList>
            <person name="Konopka E.N."/>
            <person name="Newman J.D."/>
        </authorList>
    </citation>
    <scope>NUCLEOTIDE SEQUENCE [LARGE SCALE GENOMIC DNA]</scope>
    <source>
        <strain evidence="10 11">DSM 19097</strain>
    </source>
</reference>
<dbReference type="PANTHER" id="PTHR35789:SF1">
    <property type="entry name" value="SPORE GERMINATION PROTEIN B3"/>
    <property type="match status" value="1"/>
</dbReference>
<dbReference type="InterPro" id="IPR038501">
    <property type="entry name" value="Spore_GerAC_C_sf"/>
</dbReference>
<evidence type="ECO:0000256" key="3">
    <source>
        <dbReference type="ARBA" id="ARBA00022544"/>
    </source>
</evidence>
<dbReference type="Pfam" id="PF25198">
    <property type="entry name" value="Spore_GerAC_N"/>
    <property type="match status" value="1"/>
</dbReference>
<dbReference type="InterPro" id="IPR008844">
    <property type="entry name" value="Spore_GerAC-like"/>
</dbReference>
<organism evidence="10 11">
    <name type="scientific">Metabacillus idriensis</name>
    <dbReference type="NCBI Taxonomy" id="324768"/>
    <lineage>
        <taxon>Bacteria</taxon>
        <taxon>Bacillati</taxon>
        <taxon>Bacillota</taxon>
        <taxon>Bacilli</taxon>
        <taxon>Bacillales</taxon>
        <taxon>Bacillaceae</taxon>
        <taxon>Metabacillus</taxon>
    </lineage>
</organism>
<keyword evidence="3" id="KW-0309">Germination</keyword>